<dbReference type="OrthoDB" id="10254720at2759"/>
<proteinExistence type="inferred from homology"/>
<dbReference type="InterPro" id="IPR036028">
    <property type="entry name" value="SH3-like_dom_sf"/>
</dbReference>
<reference evidence="10 11" key="1">
    <citation type="submission" date="2019-08" db="EMBL/GenBank/DDBJ databases">
        <title>Whole genome of Aphis craccivora.</title>
        <authorList>
            <person name="Voronova N.V."/>
            <person name="Shulinski R.S."/>
            <person name="Bandarenka Y.V."/>
            <person name="Zhorov D.G."/>
            <person name="Warner D."/>
        </authorList>
    </citation>
    <scope>NUCLEOTIDE SEQUENCE [LARGE SCALE GENOMIC DNA]</scope>
    <source>
        <strain evidence="10">180601</strain>
        <tissue evidence="10">Whole Body</tissue>
    </source>
</reference>
<dbReference type="Pfam" id="PF10456">
    <property type="entry name" value="BAR_3_WASP_bdg"/>
    <property type="match status" value="2"/>
</dbReference>
<evidence type="ECO:0000313" key="10">
    <source>
        <dbReference type="EMBL" id="KAF0761683.1"/>
    </source>
</evidence>
<evidence type="ECO:0000259" key="8">
    <source>
        <dbReference type="PROSITE" id="PS50002"/>
    </source>
</evidence>
<dbReference type="CDD" id="cd06862">
    <property type="entry name" value="PX_SNX9_18_like"/>
    <property type="match status" value="1"/>
</dbReference>
<dbReference type="Gene3D" id="2.30.30.40">
    <property type="entry name" value="SH3 Domains"/>
    <property type="match status" value="1"/>
</dbReference>
<evidence type="ECO:0000256" key="6">
    <source>
        <dbReference type="PROSITE-ProRule" id="PRU00192"/>
    </source>
</evidence>
<dbReference type="SUPFAM" id="SSF64268">
    <property type="entry name" value="PX domain"/>
    <property type="match status" value="1"/>
</dbReference>
<dbReference type="Pfam" id="PF14604">
    <property type="entry name" value="SH3_9"/>
    <property type="match status" value="1"/>
</dbReference>
<dbReference type="InterPro" id="IPR027267">
    <property type="entry name" value="AH/BAR_dom_sf"/>
</dbReference>
<dbReference type="InterPro" id="IPR001683">
    <property type="entry name" value="PX_dom"/>
</dbReference>
<evidence type="ECO:0000256" key="1">
    <source>
        <dbReference type="ARBA" id="ARBA00004156"/>
    </source>
</evidence>
<sequence>MKVLVLYDFVGEPGSSELSVTAGETLVVSRKDVGEGWWEGTNSSGRTGLFPAAYVEEIKTKADDRKDESKPPPALPPPPLPPSTDPWEIDDQQNEFYSQVPGSHNQQQNAYPHQQSPDDYYDDEWDDDSEYGGGSTVTSSAAIPPTIQYPAIGTKTTSIRKTTGKTAATTAGSSSRFSKLVGGGDASYIMGAIQPPIHLPDTENITIVVRGGTGGGPMAVDVEWCRDHDDEPHGYQCVVASPKKESKLKGLKSFIAYQLTPTFNNIQVSRRYKHFDWLHERLLEKYCCLVPIPPLPDKQISGRYEEQFIERRKQQLQAFVDAVCRHPVLSRGWVWRHHFITCTDEKRWKSGKRKAESRNTSAETLTGANVFFVIRVVSADGSSDPPPPINPAILDREVDGFQRFVTGLEGALKNMAQTVAEQSKRMQTCYKRDAQRLGQSFYMLGHAYSGASSSSIGDTSGNGNVISLTTRQLMTALKKTGDVYNEMGGRLMDELPAAGWDSFADMLHVYRGVAGAFPDILAVHKSAVQKRKECERQYSEGLPIGGGGGGGGDGAGGSSGGASLSGSVSGGNVAVADPEQQRRLLREMQRRTDLVSYALLAEINQFHRDHVLGQMAGHVRQLLRNQIEYYRKIADNLENVLHMYPDNGDEDSLGVGMDHHYEQQQYSQGIMDDNPSYQHQYYSNQ</sequence>
<dbReference type="GO" id="GO:0006897">
    <property type="term" value="P:endocytosis"/>
    <property type="evidence" value="ECO:0007669"/>
    <property type="project" value="TreeGrafter"/>
</dbReference>
<dbReference type="AlphaFoldDB" id="A0A6G0YV29"/>
<feature type="domain" description="SH3" evidence="8">
    <location>
        <begin position="1"/>
        <end position="60"/>
    </location>
</feature>
<dbReference type="EMBL" id="VUJU01002326">
    <property type="protein sequence ID" value="KAF0761683.1"/>
    <property type="molecule type" value="Genomic_DNA"/>
</dbReference>
<dbReference type="PANTHER" id="PTHR45827:SF1">
    <property type="entry name" value="SORTING NEXIN"/>
    <property type="match status" value="1"/>
</dbReference>
<comment type="similarity">
    <text evidence="2">Belongs to the sorting nexin family.</text>
</comment>
<feature type="compositionally biased region" description="Pro residues" evidence="7">
    <location>
        <begin position="71"/>
        <end position="84"/>
    </location>
</feature>
<dbReference type="Gene3D" id="1.20.1270.60">
    <property type="entry name" value="Arfaptin homology (AH) domain/BAR domain"/>
    <property type="match status" value="1"/>
</dbReference>
<keyword evidence="4" id="KW-0472">Membrane</keyword>
<feature type="compositionally biased region" description="Acidic residues" evidence="7">
    <location>
        <begin position="119"/>
        <end position="130"/>
    </location>
</feature>
<organism evidence="10 11">
    <name type="scientific">Aphis craccivora</name>
    <name type="common">Cowpea aphid</name>
    <dbReference type="NCBI Taxonomy" id="307492"/>
    <lineage>
        <taxon>Eukaryota</taxon>
        <taxon>Metazoa</taxon>
        <taxon>Ecdysozoa</taxon>
        <taxon>Arthropoda</taxon>
        <taxon>Hexapoda</taxon>
        <taxon>Insecta</taxon>
        <taxon>Pterygota</taxon>
        <taxon>Neoptera</taxon>
        <taxon>Paraneoptera</taxon>
        <taxon>Hemiptera</taxon>
        <taxon>Sternorrhyncha</taxon>
        <taxon>Aphidomorpha</taxon>
        <taxon>Aphidoidea</taxon>
        <taxon>Aphididae</taxon>
        <taxon>Aphidini</taxon>
        <taxon>Aphis</taxon>
        <taxon>Aphis</taxon>
    </lineage>
</organism>
<dbReference type="PROSITE" id="PS50195">
    <property type="entry name" value="PX"/>
    <property type="match status" value="1"/>
</dbReference>
<dbReference type="Pfam" id="PF00787">
    <property type="entry name" value="PX"/>
    <property type="match status" value="1"/>
</dbReference>
<keyword evidence="3 6" id="KW-0728">SH3 domain</keyword>
<gene>
    <name evidence="10" type="ORF">FWK35_00014348</name>
</gene>
<dbReference type="GO" id="GO:0097320">
    <property type="term" value="P:plasma membrane tubulation"/>
    <property type="evidence" value="ECO:0007669"/>
    <property type="project" value="TreeGrafter"/>
</dbReference>
<dbReference type="PROSITE" id="PS50002">
    <property type="entry name" value="SH3"/>
    <property type="match status" value="1"/>
</dbReference>
<dbReference type="Gene3D" id="3.30.1520.10">
    <property type="entry name" value="Phox-like domain"/>
    <property type="match status" value="1"/>
</dbReference>
<dbReference type="InterPro" id="IPR001452">
    <property type="entry name" value="SH3_domain"/>
</dbReference>
<dbReference type="GO" id="GO:0030659">
    <property type="term" value="C:cytoplasmic vesicle membrane"/>
    <property type="evidence" value="ECO:0007669"/>
    <property type="project" value="UniProtKB-SubCell"/>
</dbReference>
<evidence type="ECO:0000256" key="7">
    <source>
        <dbReference type="SAM" id="MobiDB-lite"/>
    </source>
</evidence>
<name>A0A6G0YV29_APHCR</name>
<feature type="region of interest" description="Disordered" evidence="7">
    <location>
        <begin position="59"/>
        <end position="142"/>
    </location>
</feature>
<evidence type="ECO:0000259" key="9">
    <source>
        <dbReference type="PROSITE" id="PS50195"/>
    </source>
</evidence>
<dbReference type="InterPro" id="IPR036871">
    <property type="entry name" value="PX_dom_sf"/>
</dbReference>
<feature type="compositionally biased region" description="Basic and acidic residues" evidence="7">
    <location>
        <begin position="59"/>
        <end position="70"/>
    </location>
</feature>
<feature type="region of interest" description="Disordered" evidence="7">
    <location>
        <begin position="539"/>
        <end position="573"/>
    </location>
</feature>
<evidence type="ECO:0000256" key="4">
    <source>
        <dbReference type="ARBA" id="ARBA00023136"/>
    </source>
</evidence>
<feature type="compositionally biased region" description="Polar residues" evidence="7">
    <location>
        <begin position="94"/>
        <end position="117"/>
    </location>
</feature>
<evidence type="ECO:0000256" key="2">
    <source>
        <dbReference type="ARBA" id="ARBA00010883"/>
    </source>
</evidence>
<comment type="subcellular location">
    <subcellularLocation>
        <location evidence="1">Cytoplasmic vesicle membrane</location>
    </subcellularLocation>
</comment>
<feature type="domain" description="PX" evidence="9">
    <location>
        <begin position="235"/>
        <end position="346"/>
    </location>
</feature>
<dbReference type="InterPro" id="IPR019497">
    <property type="entry name" value="Sorting_nexin_WASP-bd-dom"/>
</dbReference>
<dbReference type="GO" id="GO:0016197">
    <property type="term" value="P:endosomal transport"/>
    <property type="evidence" value="ECO:0007669"/>
    <property type="project" value="TreeGrafter"/>
</dbReference>
<dbReference type="FunFam" id="3.30.1520.10:FF:000004">
    <property type="entry name" value="Sorting nexin"/>
    <property type="match status" value="1"/>
</dbReference>
<dbReference type="Proteomes" id="UP000478052">
    <property type="component" value="Unassembled WGS sequence"/>
</dbReference>
<dbReference type="PRINTS" id="PR00452">
    <property type="entry name" value="SH3DOMAIN"/>
</dbReference>
<keyword evidence="11" id="KW-1185">Reference proteome</keyword>
<evidence type="ECO:0000256" key="5">
    <source>
        <dbReference type="ARBA" id="ARBA00023329"/>
    </source>
</evidence>
<evidence type="ECO:0000313" key="11">
    <source>
        <dbReference type="Proteomes" id="UP000478052"/>
    </source>
</evidence>
<dbReference type="GO" id="GO:0035091">
    <property type="term" value="F:phosphatidylinositol binding"/>
    <property type="evidence" value="ECO:0007669"/>
    <property type="project" value="InterPro"/>
</dbReference>
<dbReference type="SUPFAM" id="SSF50044">
    <property type="entry name" value="SH3-domain"/>
    <property type="match status" value="1"/>
</dbReference>
<accession>A0A6G0YV29</accession>
<dbReference type="PANTHER" id="PTHR45827">
    <property type="entry name" value="SORTING NEXIN"/>
    <property type="match status" value="1"/>
</dbReference>
<dbReference type="SMART" id="SM00312">
    <property type="entry name" value="PX"/>
    <property type="match status" value="1"/>
</dbReference>
<feature type="compositionally biased region" description="Gly residues" evidence="7">
    <location>
        <begin position="543"/>
        <end position="560"/>
    </location>
</feature>
<protein>
    <recommendedName>
        <fullName evidence="12">Sorting nexin</fullName>
    </recommendedName>
</protein>
<dbReference type="SMART" id="SM00326">
    <property type="entry name" value="SH3"/>
    <property type="match status" value="1"/>
</dbReference>
<evidence type="ECO:0008006" key="12">
    <source>
        <dbReference type="Google" id="ProtNLM"/>
    </source>
</evidence>
<evidence type="ECO:0000256" key="3">
    <source>
        <dbReference type="ARBA" id="ARBA00022443"/>
    </source>
</evidence>
<keyword evidence="5" id="KW-0968">Cytoplasmic vesicle</keyword>
<comment type="caution">
    <text evidence="10">The sequence shown here is derived from an EMBL/GenBank/DDBJ whole genome shotgun (WGS) entry which is preliminary data.</text>
</comment>
<feature type="compositionally biased region" description="Low complexity" evidence="7">
    <location>
        <begin position="561"/>
        <end position="571"/>
    </location>
</feature>
<dbReference type="GO" id="GO:0005886">
    <property type="term" value="C:plasma membrane"/>
    <property type="evidence" value="ECO:0007669"/>
    <property type="project" value="TreeGrafter"/>
</dbReference>